<sequence length="463" mass="52576">MSTPKHTAHAKKPTAKSRRSPEQLAKTIENRLVRELTGLEPDELQRAFLLAQWQSGEIDDKTNTVTFAVDVRQLASRHWQLELESQKVTAVHVNLNRITDKENYEYGLMRHVPGTYIWVRTIPITPTYLGAYSFRLITDDDEVIEQPPHTRLRQQVRTAYPDHASVSDISMHSRLDVDEEGRGTKLVSGPLAPNQDHWNRDNHRLHGQVITTYFEDADLKIFAYLPTHEFSGAAAKKPCRVLTLFDAETWFFKFDLPYVLEKAVTNGMEPVAVLGIANHDNAHRVEQLQANPEFLEKVGDIAETWLHHEANQRGIELNPDDNIIAGQSLGGLSALYAALLNPEKYSTVIAQSPSLWWSPAKGSTPRDLKRPSHGWLIDQFYKTKPKALPHETNFNIHVGVREGAMVNQAHLLAMALRAREIPYELHVYDGGHDWGWWRAALLEHLGAQPVKDRWADFGAEFGV</sequence>
<evidence type="ECO:0000256" key="1">
    <source>
        <dbReference type="ARBA" id="ARBA00004496"/>
    </source>
</evidence>
<protein>
    <recommendedName>
        <fullName evidence="6">Enterochelin esterase N-terminal domain-containing protein</fullName>
    </recommendedName>
</protein>
<comment type="caution">
    <text evidence="7">The sequence shown here is derived from an EMBL/GenBank/DDBJ whole genome shotgun (WGS) entry which is preliminary data.</text>
</comment>
<dbReference type="Gene3D" id="2.60.40.10">
    <property type="entry name" value="Immunoglobulins"/>
    <property type="match status" value="1"/>
</dbReference>
<organism evidence="7 8">
    <name type="scientific">Corynebacterium stationis</name>
    <dbReference type="NCBI Taxonomy" id="1705"/>
    <lineage>
        <taxon>Bacteria</taxon>
        <taxon>Bacillati</taxon>
        <taxon>Actinomycetota</taxon>
        <taxon>Actinomycetes</taxon>
        <taxon>Mycobacteriales</taxon>
        <taxon>Corynebacteriaceae</taxon>
        <taxon>Corynebacterium</taxon>
    </lineage>
</organism>
<dbReference type="STRING" id="1705.CA21670_01390"/>
<dbReference type="GO" id="GO:0005737">
    <property type="term" value="C:cytoplasm"/>
    <property type="evidence" value="ECO:0007669"/>
    <property type="project" value="UniProtKB-SubCell"/>
</dbReference>
<comment type="subcellular location">
    <subcellularLocation>
        <location evidence="1">Cytoplasm</location>
    </subcellularLocation>
</comment>
<feature type="compositionally biased region" description="Basic residues" evidence="5">
    <location>
        <begin position="1"/>
        <end position="18"/>
    </location>
</feature>
<dbReference type="InterPro" id="IPR021764">
    <property type="entry name" value="Enterochelin_esterase_N"/>
</dbReference>
<dbReference type="InterPro" id="IPR029058">
    <property type="entry name" value="AB_hydrolase_fold"/>
</dbReference>
<dbReference type="InterPro" id="IPR014756">
    <property type="entry name" value="Ig_E-set"/>
</dbReference>
<keyword evidence="3" id="KW-0378">Hydrolase</keyword>
<proteinExistence type="inferred from homology"/>
<dbReference type="Pfam" id="PF11806">
    <property type="entry name" value="Enterochelin_N"/>
    <property type="match status" value="1"/>
</dbReference>
<dbReference type="GO" id="GO:0005975">
    <property type="term" value="P:carbohydrate metabolic process"/>
    <property type="evidence" value="ECO:0007669"/>
    <property type="project" value="UniProtKB-ARBA"/>
</dbReference>
<dbReference type="SUPFAM" id="SSF81296">
    <property type="entry name" value="E set domains"/>
    <property type="match status" value="1"/>
</dbReference>
<evidence type="ECO:0000256" key="5">
    <source>
        <dbReference type="SAM" id="MobiDB-lite"/>
    </source>
</evidence>
<dbReference type="InterPro" id="IPR050583">
    <property type="entry name" value="Mycobacterial_A85_antigen"/>
</dbReference>
<accession>A0A177ICV7</accession>
<reference evidence="8" key="1">
    <citation type="submission" date="2016-02" db="EMBL/GenBank/DDBJ databases">
        <authorList>
            <person name="Kaur G."/>
            <person name="Nair G.R."/>
            <person name="Mayilraj S."/>
        </authorList>
    </citation>
    <scope>NUCLEOTIDE SEQUENCE [LARGE SCALE GENOMIC DNA]</scope>
    <source>
        <strain evidence="8">GA-15</strain>
    </source>
</reference>
<dbReference type="GO" id="GO:0008849">
    <property type="term" value="F:enterochelin esterase activity"/>
    <property type="evidence" value="ECO:0007669"/>
    <property type="project" value="InterPro"/>
</dbReference>
<dbReference type="EMBL" id="LSTQ01000023">
    <property type="protein sequence ID" value="OAH26574.1"/>
    <property type="molecule type" value="Genomic_DNA"/>
</dbReference>
<dbReference type="PANTHER" id="PTHR48098:SF3">
    <property type="entry name" value="IRON(III) ENTEROBACTIN ESTERASE"/>
    <property type="match status" value="1"/>
</dbReference>
<dbReference type="Proteomes" id="UP000076947">
    <property type="component" value="Unassembled WGS sequence"/>
</dbReference>
<dbReference type="SUPFAM" id="SSF53474">
    <property type="entry name" value="alpha/beta-Hydrolases"/>
    <property type="match status" value="1"/>
</dbReference>
<dbReference type="InterPro" id="IPR013783">
    <property type="entry name" value="Ig-like_fold"/>
</dbReference>
<dbReference type="Gene3D" id="3.40.50.1820">
    <property type="entry name" value="alpha/beta hydrolase"/>
    <property type="match status" value="1"/>
</dbReference>
<feature type="domain" description="Enterochelin esterase N-terminal" evidence="6">
    <location>
        <begin position="84"/>
        <end position="198"/>
    </location>
</feature>
<dbReference type="RefSeq" id="WP_066840055.1">
    <property type="nucleotide sequence ID" value="NZ_LSTQ01000023.1"/>
</dbReference>
<dbReference type="PANTHER" id="PTHR48098">
    <property type="entry name" value="ENTEROCHELIN ESTERASE-RELATED"/>
    <property type="match status" value="1"/>
</dbReference>
<feature type="region of interest" description="Disordered" evidence="5">
    <location>
        <begin position="1"/>
        <end position="23"/>
    </location>
</feature>
<evidence type="ECO:0000256" key="2">
    <source>
        <dbReference type="ARBA" id="ARBA00022490"/>
    </source>
</evidence>
<keyword evidence="2" id="KW-0963">Cytoplasm</keyword>
<evidence type="ECO:0000259" key="6">
    <source>
        <dbReference type="Pfam" id="PF11806"/>
    </source>
</evidence>
<dbReference type="GO" id="GO:0006826">
    <property type="term" value="P:iron ion transport"/>
    <property type="evidence" value="ECO:0007669"/>
    <property type="project" value="InterPro"/>
</dbReference>
<evidence type="ECO:0000256" key="3">
    <source>
        <dbReference type="ARBA" id="ARBA00022801"/>
    </source>
</evidence>
<dbReference type="GO" id="GO:0005506">
    <property type="term" value="F:iron ion binding"/>
    <property type="evidence" value="ECO:0007669"/>
    <property type="project" value="InterPro"/>
</dbReference>
<evidence type="ECO:0000313" key="8">
    <source>
        <dbReference type="Proteomes" id="UP000076947"/>
    </source>
</evidence>
<gene>
    <name evidence="7" type="ORF">AYJ05_03760</name>
</gene>
<keyword evidence="8" id="KW-1185">Reference proteome</keyword>
<name>A0A177ICV7_9CORY</name>
<comment type="similarity">
    <text evidence="4">Belongs to the Fes family.</text>
</comment>
<dbReference type="AlphaFoldDB" id="A0A177ICV7"/>
<dbReference type="Pfam" id="PF00756">
    <property type="entry name" value="Esterase"/>
    <property type="match status" value="1"/>
</dbReference>
<dbReference type="OrthoDB" id="9775130at2"/>
<evidence type="ECO:0000313" key="7">
    <source>
        <dbReference type="EMBL" id="OAH26574.1"/>
    </source>
</evidence>
<evidence type="ECO:0000256" key="4">
    <source>
        <dbReference type="ARBA" id="ARBA00024201"/>
    </source>
</evidence>
<dbReference type="InterPro" id="IPR000801">
    <property type="entry name" value="Esterase-like"/>
</dbReference>